<name>A0A977L0W2_9CYAN</name>
<dbReference type="InterPro" id="IPR052919">
    <property type="entry name" value="TA_system_RNase"/>
</dbReference>
<reference evidence="2" key="1">
    <citation type="submission" date="2021-04" db="EMBL/GenBank/DDBJ databases">
        <title>Genome sequence of Woronichinia naegeliana from Washington state freshwater lake bloom.</title>
        <authorList>
            <person name="Dreher T.W."/>
        </authorList>
    </citation>
    <scope>NUCLEOTIDE SEQUENCE</scope>
    <source>
        <strain evidence="2">WA131</strain>
    </source>
</reference>
<dbReference type="KEGG" id="wna:KA717_13410"/>
<dbReference type="EMBL" id="CP073041">
    <property type="protein sequence ID" value="UXE63524.1"/>
    <property type="molecule type" value="Genomic_DNA"/>
</dbReference>
<protein>
    <submittedName>
        <fullName evidence="2">PIN domain-containing protein</fullName>
    </submittedName>
</protein>
<dbReference type="InterPro" id="IPR029060">
    <property type="entry name" value="PIN-like_dom_sf"/>
</dbReference>
<sequence length="132" mass="14507">MKYVVDTHALIWFLEGNSRLGENAKNVLSDPTSQLILPAIALAEAAWIVERGRTSIPSVVALLNAVNADLRLFIYPLDKAIIQESLSLSAITEMHDRQIVSTVLILAHQGEIVTLLTCDQNITTSGLVPIFW</sequence>
<proteinExistence type="predicted"/>
<dbReference type="Gene3D" id="3.40.50.1010">
    <property type="entry name" value="5'-nuclease"/>
    <property type="match status" value="1"/>
</dbReference>
<evidence type="ECO:0000259" key="1">
    <source>
        <dbReference type="Pfam" id="PF01850"/>
    </source>
</evidence>
<dbReference type="InterPro" id="IPR002716">
    <property type="entry name" value="PIN_dom"/>
</dbReference>
<dbReference type="AlphaFoldDB" id="A0A977L0W2"/>
<accession>A0A977L0W2</accession>
<feature type="domain" description="PIN" evidence="1">
    <location>
        <begin position="3"/>
        <end position="101"/>
    </location>
</feature>
<dbReference type="PANTHER" id="PTHR36173">
    <property type="entry name" value="RIBONUCLEASE VAPC16-RELATED"/>
    <property type="match status" value="1"/>
</dbReference>
<gene>
    <name evidence="2" type="ORF">KA717_13410</name>
</gene>
<dbReference type="Pfam" id="PF01850">
    <property type="entry name" value="PIN"/>
    <property type="match status" value="1"/>
</dbReference>
<dbReference type="SUPFAM" id="SSF88723">
    <property type="entry name" value="PIN domain-like"/>
    <property type="match status" value="1"/>
</dbReference>
<dbReference type="Proteomes" id="UP001065613">
    <property type="component" value="Chromosome"/>
</dbReference>
<evidence type="ECO:0000313" key="2">
    <source>
        <dbReference type="EMBL" id="UXE63524.1"/>
    </source>
</evidence>
<organism evidence="2">
    <name type="scientific">Woronichinia naegeliana WA131</name>
    <dbReference type="NCBI Taxonomy" id="2824559"/>
    <lineage>
        <taxon>Bacteria</taxon>
        <taxon>Bacillati</taxon>
        <taxon>Cyanobacteriota</taxon>
        <taxon>Cyanophyceae</taxon>
        <taxon>Synechococcales</taxon>
        <taxon>Coelosphaeriaceae</taxon>
        <taxon>Woronichinia</taxon>
    </lineage>
</organism>